<organism evidence="1 2">
    <name type="scientific">Caenorhabditis japonica</name>
    <dbReference type="NCBI Taxonomy" id="281687"/>
    <lineage>
        <taxon>Eukaryota</taxon>
        <taxon>Metazoa</taxon>
        <taxon>Ecdysozoa</taxon>
        <taxon>Nematoda</taxon>
        <taxon>Chromadorea</taxon>
        <taxon>Rhabditida</taxon>
        <taxon>Rhabditina</taxon>
        <taxon>Rhabditomorpha</taxon>
        <taxon>Rhabditoidea</taxon>
        <taxon>Rhabditidae</taxon>
        <taxon>Peloderinae</taxon>
        <taxon>Caenorhabditis</taxon>
    </lineage>
</organism>
<reference evidence="1" key="2">
    <citation type="submission" date="2022-06" db="UniProtKB">
        <authorList>
            <consortium name="EnsemblMetazoa"/>
        </authorList>
    </citation>
    <scope>IDENTIFICATION</scope>
    <source>
        <strain evidence="1">DF5081</strain>
    </source>
</reference>
<dbReference type="Proteomes" id="UP000005237">
    <property type="component" value="Unassembled WGS sequence"/>
</dbReference>
<evidence type="ECO:0000313" key="2">
    <source>
        <dbReference type="Proteomes" id="UP000005237"/>
    </source>
</evidence>
<sequence>MEQEKKKEEEHKIDRKKAKMCSAVCVSLSLNLSPGGPWKLVLAGCLLPFRGPVLPPPPALLGPRKDTKHKHLVCVGMRIGW</sequence>
<proteinExistence type="predicted"/>
<protein>
    <submittedName>
        <fullName evidence="1">Uncharacterized protein</fullName>
    </submittedName>
</protein>
<evidence type="ECO:0000313" key="1">
    <source>
        <dbReference type="EnsemblMetazoa" id="CJA34666.1"/>
    </source>
</evidence>
<reference evidence="2" key="1">
    <citation type="submission" date="2010-08" db="EMBL/GenBank/DDBJ databases">
        <authorList>
            <consortium name="Caenorhabditis japonica Sequencing Consortium"/>
            <person name="Wilson R.K."/>
        </authorList>
    </citation>
    <scope>NUCLEOTIDE SEQUENCE [LARGE SCALE GENOMIC DNA]</scope>
    <source>
        <strain evidence="2">DF5081</strain>
    </source>
</reference>
<dbReference type="EnsemblMetazoa" id="CJA34666.1">
    <property type="protein sequence ID" value="CJA34666.1"/>
    <property type="gene ID" value="WBGene00210513"/>
</dbReference>
<keyword evidence="2" id="KW-1185">Reference proteome</keyword>
<name>A0A8R1IKB2_CAEJA</name>
<accession>A0A8R1IKB2</accession>
<dbReference type="AlphaFoldDB" id="A0A8R1IKB2"/>